<sequence length="104" mass="10849">MVGAPLTITADSKERFYGEVNPVFTFKYSGFVNKEGVAQVTTLPVGNSAGPTALLGQYPITISGAVAPNYTINYVSGTLTVKSTLVTVNTAFTPNNDGVNDTGK</sequence>
<gene>
    <name evidence="2" type="ORF">HK413_00545</name>
</gene>
<reference evidence="2 3" key="1">
    <citation type="submission" date="2020-05" db="EMBL/GenBank/DDBJ databases">
        <authorList>
            <person name="Khan S.A."/>
            <person name="Jeon C.O."/>
            <person name="Chun B.H."/>
        </authorList>
    </citation>
    <scope>NUCLEOTIDE SEQUENCE [LARGE SCALE GENOMIC DNA]</scope>
    <source>
        <strain evidence="2 3">S1162</strain>
    </source>
</reference>
<evidence type="ECO:0000313" key="2">
    <source>
        <dbReference type="EMBL" id="NNU33059.1"/>
    </source>
</evidence>
<dbReference type="Proteomes" id="UP000566071">
    <property type="component" value="Unassembled WGS sequence"/>
</dbReference>
<evidence type="ECO:0000313" key="3">
    <source>
        <dbReference type="Proteomes" id="UP000566071"/>
    </source>
</evidence>
<dbReference type="InterPro" id="IPR041286">
    <property type="entry name" value="MBG_2"/>
</dbReference>
<dbReference type="Pfam" id="PF18676">
    <property type="entry name" value="MBG_2"/>
    <property type="match status" value="1"/>
</dbReference>
<proteinExistence type="predicted"/>
<protein>
    <submittedName>
        <fullName evidence="2">MBG-2 domain-containing protein</fullName>
    </submittedName>
</protein>
<organism evidence="2 3">
    <name type="scientific">Mucilaginibacter humi</name>
    <dbReference type="NCBI Taxonomy" id="2732510"/>
    <lineage>
        <taxon>Bacteria</taxon>
        <taxon>Pseudomonadati</taxon>
        <taxon>Bacteroidota</taxon>
        <taxon>Sphingobacteriia</taxon>
        <taxon>Sphingobacteriales</taxon>
        <taxon>Sphingobacteriaceae</taxon>
        <taxon>Mucilaginibacter</taxon>
    </lineage>
</organism>
<evidence type="ECO:0000259" key="1">
    <source>
        <dbReference type="Pfam" id="PF18676"/>
    </source>
</evidence>
<dbReference type="Gene3D" id="3.30.160.710">
    <property type="match status" value="1"/>
</dbReference>
<accession>A0ABX1VZK3</accession>
<dbReference type="EMBL" id="JABFCR010000001">
    <property type="protein sequence ID" value="NNU33059.1"/>
    <property type="molecule type" value="Genomic_DNA"/>
</dbReference>
<comment type="caution">
    <text evidence="2">The sequence shown here is derived from an EMBL/GenBank/DDBJ whole genome shotgun (WGS) entry which is preliminary data.</text>
</comment>
<keyword evidence="3" id="KW-1185">Reference proteome</keyword>
<name>A0ABX1VZK3_9SPHI</name>
<feature type="domain" description="MBG" evidence="1">
    <location>
        <begin position="6"/>
        <end position="80"/>
    </location>
</feature>